<evidence type="ECO:0000256" key="1">
    <source>
        <dbReference type="SAM" id="MobiDB-lite"/>
    </source>
</evidence>
<feature type="chain" id="PRO_5014197125" evidence="2">
    <location>
        <begin position="18"/>
        <end position="127"/>
    </location>
</feature>
<keyword evidence="2" id="KW-0732">Signal</keyword>
<dbReference type="Proteomes" id="UP000240830">
    <property type="component" value="Unassembled WGS sequence"/>
</dbReference>
<evidence type="ECO:0000256" key="2">
    <source>
        <dbReference type="SAM" id="SignalP"/>
    </source>
</evidence>
<proteinExistence type="predicted"/>
<feature type="compositionally biased region" description="Low complexity" evidence="1">
    <location>
        <begin position="43"/>
        <end position="60"/>
    </location>
</feature>
<keyword evidence="4" id="KW-1185">Reference proteome</keyword>
<feature type="compositionally biased region" description="Basic and acidic residues" evidence="1">
    <location>
        <begin position="118"/>
        <end position="127"/>
    </location>
</feature>
<comment type="caution">
    <text evidence="3">The sequence shown here is derived from an EMBL/GenBank/DDBJ whole genome shotgun (WGS) entry which is preliminary data.</text>
</comment>
<feature type="compositionally biased region" description="Basic and acidic residues" evidence="1">
    <location>
        <begin position="67"/>
        <end position="79"/>
    </location>
</feature>
<evidence type="ECO:0000313" key="4">
    <source>
        <dbReference type="Proteomes" id="UP000240830"/>
    </source>
</evidence>
<protein>
    <submittedName>
        <fullName evidence="3">Uncharacterized protein</fullName>
    </submittedName>
</protein>
<sequence>MRLSLILPLFLIAVSEGRFRRYERNEDDHEDAVDYSKLRSNLRQARPAQRPARQPEAAPEWMNRNLRKTETKNRDWEKDQMQELREDVFREFRGEEPVERNTYENFKQRSQKPRRRWNRETGRFEVS</sequence>
<feature type="signal peptide" evidence="2">
    <location>
        <begin position="1"/>
        <end position="17"/>
    </location>
</feature>
<organism evidence="3 4">
    <name type="scientific">Paramicrosporidium saccamoebae</name>
    <dbReference type="NCBI Taxonomy" id="1246581"/>
    <lineage>
        <taxon>Eukaryota</taxon>
        <taxon>Fungi</taxon>
        <taxon>Fungi incertae sedis</taxon>
        <taxon>Cryptomycota</taxon>
        <taxon>Cryptomycota incertae sedis</taxon>
        <taxon>Paramicrosporidium</taxon>
    </lineage>
</organism>
<accession>A0A2H9TKF0</accession>
<evidence type="ECO:0000313" key="3">
    <source>
        <dbReference type="EMBL" id="PJF18208.1"/>
    </source>
</evidence>
<dbReference type="EMBL" id="MTSL01000135">
    <property type="protein sequence ID" value="PJF18208.1"/>
    <property type="molecule type" value="Genomic_DNA"/>
</dbReference>
<dbReference type="AlphaFoldDB" id="A0A2H9TKF0"/>
<name>A0A2H9TKF0_9FUNG</name>
<gene>
    <name evidence="3" type="ORF">PSACC_01978</name>
</gene>
<feature type="region of interest" description="Disordered" evidence="1">
    <location>
        <begin position="23"/>
        <end position="79"/>
    </location>
</feature>
<feature type="region of interest" description="Disordered" evidence="1">
    <location>
        <begin position="100"/>
        <end position="127"/>
    </location>
</feature>
<reference evidence="3 4" key="1">
    <citation type="submission" date="2016-10" db="EMBL/GenBank/DDBJ databases">
        <title>The genome of Paramicrosporidium saccamoebae is the missing link in understanding Cryptomycota and Microsporidia evolution.</title>
        <authorList>
            <person name="Quandt C.A."/>
            <person name="Beaudet D."/>
            <person name="Corsaro D."/>
            <person name="Michel R."/>
            <person name="Corradi N."/>
            <person name="James T."/>
        </authorList>
    </citation>
    <scope>NUCLEOTIDE SEQUENCE [LARGE SCALE GENOMIC DNA]</scope>
    <source>
        <strain evidence="3 4">KSL3</strain>
    </source>
</reference>
<feature type="compositionally biased region" description="Basic and acidic residues" evidence="1">
    <location>
        <begin position="23"/>
        <end position="37"/>
    </location>
</feature>